<evidence type="ECO:0000313" key="2">
    <source>
        <dbReference type="Proteomes" id="UP000035287"/>
    </source>
</evidence>
<keyword evidence="2" id="KW-1185">Reference proteome</keyword>
<dbReference type="KEGG" id="cna:AB433_02185"/>
<dbReference type="Proteomes" id="UP000035287">
    <property type="component" value="Chromosome"/>
</dbReference>
<dbReference type="AlphaFoldDB" id="A0A0G3XBZ3"/>
<reference evidence="1 2" key="1">
    <citation type="submission" date="2015-06" db="EMBL/GenBank/DDBJ databases">
        <authorList>
            <person name="Zeng Y."/>
            <person name="Huang Y."/>
        </authorList>
    </citation>
    <scope>NUCLEOTIDE SEQUENCE [LARGE SCALE GENOMIC DNA]</scope>
    <source>
        <strain evidence="1 2">PQ-2</strain>
    </source>
</reference>
<organism evidence="1 2">
    <name type="scientific">Croceicoccus naphthovorans</name>
    <dbReference type="NCBI Taxonomy" id="1348774"/>
    <lineage>
        <taxon>Bacteria</taxon>
        <taxon>Pseudomonadati</taxon>
        <taxon>Pseudomonadota</taxon>
        <taxon>Alphaproteobacteria</taxon>
        <taxon>Sphingomonadales</taxon>
        <taxon>Erythrobacteraceae</taxon>
        <taxon>Croceicoccus</taxon>
    </lineage>
</organism>
<protein>
    <submittedName>
        <fullName evidence="1">Uncharacterized protein</fullName>
    </submittedName>
</protein>
<sequence>MNALLASFVRSLPALPLLMAALYLLSIVGVSSARELAQQLLRVRIVYTLVLSISCLGRMLLPIAH</sequence>
<dbReference type="PATRIC" id="fig|1348774.3.peg.461"/>
<dbReference type="EMBL" id="CP011770">
    <property type="protein sequence ID" value="AKM09045.1"/>
    <property type="molecule type" value="Genomic_DNA"/>
</dbReference>
<evidence type="ECO:0000313" key="1">
    <source>
        <dbReference type="EMBL" id="AKM09045.1"/>
    </source>
</evidence>
<name>A0A0G3XBZ3_9SPHN</name>
<proteinExistence type="predicted"/>
<dbReference type="RefSeq" id="WP_047819740.1">
    <property type="nucleotide sequence ID" value="NZ_CP011770.1"/>
</dbReference>
<accession>A0A0G3XBZ3</accession>
<gene>
    <name evidence="1" type="ORF">AB433_02185</name>
</gene>